<dbReference type="PANTHER" id="PTHR48090:SF7">
    <property type="entry name" value="RFBJ PROTEIN"/>
    <property type="match status" value="1"/>
</dbReference>
<evidence type="ECO:0000259" key="1">
    <source>
        <dbReference type="Pfam" id="PF00535"/>
    </source>
</evidence>
<protein>
    <submittedName>
        <fullName evidence="2">Glycosyl transferase family 2</fullName>
    </submittedName>
</protein>
<feature type="domain" description="Glycosyltransferase 2-like" evidence="1">
    <location>
        <begin position="5"/>
        <end position="81"/>
    </location>
</feature>
<name>A0A450SET3_9GAMM</name>
<dbReference type="GO" id="GO:0016740">
    <property type="term" value="F:transferase activity"/>
    <property type="evidence" value="ECO:0007669"/>
    <property type="project" value="UniProtKB-KW"/>
</dbReference>
<evidence type="ECO:0000313" key="2">
    <source>
        <dbReference type="EMBL" id="VFJ51207.1"/>
    </source>
</evidence>
<proteinExistence type="predicted"/>
<dbReference type="Gene3D" id="3.90.550.10">
    <property type="entry name" value="Spore Coat Polysaccharide Biosynthesis Protein SpsA, Chain A"/>
    <property type="match status" value="1"/>
</dbReference>
<reference evidence="2" key="1">
    <citation type="submission" date="2019-02" db="EMBL/GenBank/DDBJ databases">
        <authorList>
            <person name="Gruber-Vodicka R. H."/>
            <person name="Seah K. B. B."/>
        </authorList>
    </citation>
    <scope>NUCLEOTIDE SEQUENCE</scope>
    <source>
        <strain evidence="2">BECK_DK47</strain>
    </source>
</reference>
<accession>A0A450SET3</accession>
<dbReference type="EMBL" id="CAADEX010000032">
    <property type="protein sequence ID" value="VFJ51207.1"/>
    <property type="molecule type" value="Genomic_DNA"/>
</dbReference>
<dbReference type="Pfam" id="PF00535">
    <property type="entry name" value="Glycos_transf_2"/>
    <property type="match status" value="1"/>
</dbReference>
<dbReference type="AlphaFoldDB" id="A0A450SET3"/>
<dbReference type="InterPro" id="IPR029044">
    <property type="entry name" value="Nucleotide-diphossugar_trans"/>
</dbReference>
<gene>
    <name evidence="2" type="ORF">BECKDK2373B_GA0170837_103225</name>
</gene>
<dbReference type="InterPro" id="IPR050256">
    <property type="entry name" value="Glycosyltransferase_2"/>
</dbReference>
<organism evidence="2">
    <name type="scientific">Candidatus Kentrum sp. DK</name>
    <dbReference type="NCBI Taxonomy" id="2126562"/>
    <lineage>
        <taxon>Bacteria</taxon>
        <taxon>Pseudomonadati</taxon>
        <taxon>Pseudomonadota</taxon>
        <taxon>Gammaproteobacteria</taxon>
        <taxon>Candidatus Kentrum</taxon>
    </lineage>
</organism>
<sequence length="115" mass="12494">MRLIICVPVFNEGPAIPSIVDEIMKLADILKRASIIVINDGSSDSTNIELSKISHERVTAFKHPCNMGVGDCLLTGIRIAREAGAISLPKFLSTDIVHLFGMSVFHGYPARTDKS</sequence>
<dbReference type="InterPro" id="IPR001173">
    <property type="entry name" value="Glyco_trans_2-like"/>
</dbReference>
<dbReference type="PANTHER" id="PTHR48090">
    <property type="entry name" value="UNDECAPRENYL-PHOSPHATE 4-DEOXY-4-FORMAMIDO-L-ARABINOSE TRANSFERASE-RELATED"/>
    <property type="match status" value="1"/>
</dbReference>
<dbReference type="SUPFAM" id="SSF53448">
    <property type="entry name" value="Nucleotide-diphospho-sugar transferases"/>
    <property type="match status" value="1"/>
</dbReference>
<keyword evidence="2" id="KW-0808">Transferase</keyword>